<comment type="caution">
    <text evidence="2">The sequence shown here is derived from an EMBL/GenBank/DDBJ whole genome shotgun (WGS) entry which is preliminary data.</text>
</comment>
<reference evidence="2 3" key="1">
    <citation type="submission" date="2018-11" db="EMBL/GenBank/DDBJ databases">
        <authorList>
            <person name="Stevens M.J."/>
            <person name="Cernela N."/>
            <person name="Spoerry Serrano N."/>
            <person name="Schmitt S."/>
            <person name="Schrenzel J."/>
            <person name="Stephan R."/>
        </authorList>
    </citation>
    <scope>NUCLEOTIDE SEQUENCE [LARGE SCALE GENOMIC DNA]</scope>
    <source>
        <strain evidence="2 3">PP422</strain>
    </source>
</reference>
<keyword evidence="1" id="KW-0472">Membrane</keyword>
<evidence type="ECO:0000313" key="3">
    <source>
        <dbReference type="Proteomes" id="UP000274117"/>
    </source>
</evidence>
<dbReference type="RefSeq" id="WP_105122970.1">
    <property type="nucleotide sequence ID" value="NZ_CP102145.1"/>
</dbReference>
<name>A0A426TDP0_STRSU</name>
<reference evidence="2 3" key="2">
    <citation type="submission" date="2018-12" db="EMBL/GenBank/DDBJ databases">
        <title>Whole-genome sequences of fifteen clinical Streptococcus suis strains isolated from pigs between 2006 and 2018.</title>
        <authorList>
            <person name="Stevens M.J.A."/>
            <person name="Cernela N."/>
            <person name="Spoerry Serrano N."/>
            <person name="Schmitt S."/>
            <person name="Schrenzel J."/>
            <person name="Stephan R."/>
        </authorList>
    </citation>
    <scope>NUCLEOTIDE SEQUENCE [LARGE SCALE GENOMIC DNA]</scope>
    <source>
        <strain evidence="2 3">PP422</strain>
    </source>
</reference>
<dbReference type="OrthoDB" id="2243356at2"/>
<proteinExistence type="predicted"/>
<protein>
    <submittedName>
        <fullName evidence="2">DUF4059 family protein</fullName>
    </submittedName>
</protein>
<dbReference type="Proteomes" id="UP000274117">
    <property type="component" value="Unassembled WGS sequence"/>
</dbReference>
<keyword evidence="1" id="KW-1133">Transmembrane helix</keyword>
<evidence type="ECO:0000256" key="1">
    <source>
        <dbReference type="SAM" id="Phobius"/>
    </source>
</evidence>
<organism evidence="2 3">
    <name type="scientific">Streptococcus suis</name>
    <dbReference type="NCBI Taxonomy" id="1307"/>
    <lineage>
        <taxon>Bacteria</taxon>
        <taxon>Bacillati</taxon>
        <taxon>Bacillota</taxon>
        <taxon>Bacilli</taxon>
        <taxon>Lactobacillales</taxon>
        <taxon>Streptococcaceae</taxon>
        <taxon>Streptococcus</taxon>
    </lineage>
</organism>
<keyword evidence="1" id="KW-0812">Transmembrane</keyword>
<gene>
    <name evidence="2" type="ORF">EI998_05895</name>
</gene>
<feature type="transmembrane region" description="Helical" evidence="1">
    <location>
        <begin position="12"/>
        <end position="30"/>
    </location>
</feature>
<dbReference type="EMBL" id="RSDO01000009">
    <property type="protein sequence ID" value="RRR52659.1"/>
    <property type="molecule type" value="Genomic_DNA"/>
</dbReference>
<evidence type="ECO:0000313" key="2">
    <source>
        <dbReference type="EMBL" id="RRR52659.1"/>
    </source>
</evidence>
<sequence>MLQSILSNYLQGLLIATIIVVLLSLIWFLIRALKNRDKTYQERQEFLYDLLLINIMTIPILAFGIVAILLMLKA</sequence>
<feature type="transmembrane region" description="Helical" evidence="1">
    <location>
        <begin position="50"/>
        <end position="72"/>
    </location>
</feature>
<accession>A0A426TDP0</accession>
<dbReference type="AlphaFoldDB" id="A0A426TDP0"/>
<dbReference type="InterPro" id="IPR025134">
    <property type="entry name" value="DUF4059"/>
</dbReference>
<dbReference type="Pfam" id="PF13268">
    <property type="entry name" value="DUF4059"/>
    <property type="match status" value="1"/>
</dbReference>